<reference evidence="3 4" key="1">
    <citation type="submission" date="2019-03" db="EMBL/GenBank/DDBJ databases">
        <title>Dyadobacter AR-3-6 sp. nov., isolated from arctic soil.</title>
        <authorList>
            <person name="Chaudhary D.K."/>
        </authorList>
    </citation>
    <scope>NUCLEOTIDE SEQUENCE [LARGE SCALE GENOMIC DNA]</scope>
    <source>
        <strain evidence="3 4">AR-3-6</strain>
    </source>
</reference>
<keyword evidence="1" id="KW-0472">Membrane</keyword>
<organism evidence="3 4">
    <name type="scientific">Dyadobacter psychrotolerans</name>
    <dbReference type="NCBI Taxonomy" id="2541721"/>
    <lineage>
        <taxon>Bacteria</taxon>
        <taxon>Pseudomonadati</taxon>
        <taxon>Bacteroidota</taxon>
        <taxon>Cytophagia</taxon>
        <taxon>Cytophagales</taxon>
        <taxon>Spirosomataceae</taxon>
        <taxon>Dyadobacter</taxon>
    </lineage>
</organism>
<dbReference type="EMBL" id="SMFL01000001">
    <property type="protein sequence ID" value="TDE18570.1"/>
    <property type="molecule type" value="Genomic_DNA"/>
</dbReference>
<sequence length="93" mass="11174">METPRNEYLWRKAKQRAGFKIHLRSYLIVNAGLWLIYFLSMGNHSLRHFYPWPIWPMLGWGIGLASHYFTAYGNLDEKALAEREYEKLVKEQR</sequence>
<gene>
    <name evidence="3" type="ORF">E0F88_03260</name>
</gene>
<protein>
    <submittedName>
        <fullName evidence="3">2TM domain-containing protein</fullName>
    </submittedName>
</protein>
<feature type="transmembrane region" description="Helical" evidence="1">
    <location>
        <begin position="52"/>
        <end position="75"/>
    </location>
</feature>
<keyword evidence="1" id="KW-1133">Transmembrane helix</keyword>
<proteinExistence type="predicted"/>
<accession>A0A4R5E0V4</accession>
<evidence type="ECO:0000313" key="3">
    <source>
        <dbReference type="EMBL" id="TDE18570.1"/>
    </source>
</evidence>
<feature type="domain" description="2TM" evidence="2">
    <location>
        <begin position="11"/>
        <end position="88"/>
    </location>
</feature>
<dbReference type="Pfam" id="PF13239">
    <property type="entry name" value="2TM"/>
    <property type="match status" value="1"/>
</dbReference>
<keyword evidence="4" id="KW-1185">Reference proteome</keyword>
<dbReference type="Proteomes" id="UP000294850">
    <property type="component" value="Unassembled WGS sequence"/>
</dbReference>
<evidence type="ECO:0000256" key="1">
    <source>
        <dbReference type="SAM" id="Phobius"/>
    </source>
</evidence>
<comment type="caution">
    <text evidence="3">The sequence shown here is derived from an EMBL/GenBank/DDBJ whole genome shotgun (WGS) entry which is preliminary data.</text>
</comment>
<dbReference type="InterPro" id="IPR025698">
    <property type="entry name" value="2TM_dom"/>
</dbReference>
<dbReference type="AlphaFoldDB" id="A0A4R5E0V4"/>
<feature type="transmembrane region" description="Helical" evidence="1">
    <location>
        <begin position="21"/>
        <end position="40"/>
    </location>
</feature>
<evidence type="ECO:0000313" key="4">
    <source>
        <dbReference type="Proteomes" id="UP000294850"/>
    </source>
</evidence>
<evidence type="ECO:0000259" key="2">
    <source>
        <dbReference type="Pfam" id="PF13239"/>
    </source>
</evidence>
<keyword evidence="1" id="KW-0812">Transmembrane</keyword>
<dbReference type="OrthoDB" id="8965954at2"/>
<name>A0A4R5E0V4_9BACT</name>
<dbReference type="RefSeq" id="WP_131956604.1">
    <property type="nucleotide sequence ID" value="NZ_SMFL01000001.1"/>
</dbReference>